<accession>A0A6P7TZR0</accession>
<feature type="domain" description="IF rod" evidence="4">
    <location>
        <begin position="62"/>
        <end position="335"/>
    </location>
</feature>
<dbReference type="GO" id="GO:0090435">
    <property type="term" value="P:protein localization to nuclear envelope"/>
    <property type="evidence" value="ECO:0007669"/>
    <property type="project" value="TreeGrafter"/>
</dbReference>
<evidence type="ECO:0000256" key="1">
    <source>
        <dbReference type="ARBA" id="ARBA00022754"/>
    </source>
</evidence>
<proteinExistence type="predicted"/>
<dbReference type="KEGG" id="osn:115228258"/>
<dbReference type="GO" id="GO:0031507">
    <property type="term" value="P:heterochromatin formation"/>
    <property type="evidence" value="ECO:0007669"/>
    <property type="project" value="TreeGrafter"/>
</dbReference>
<dbReference type="PANTHER" id="PTHR45721:SF12">
    <property type="entry name" value="INTERMEDIATE FILAMENT PROTEIN IFA-1"/>
    <property type="match status" value="1"/>
</dbReference>
<dbReference type="GO" id="GO:0051664">
    <property type="term" value="P:nuclear pore localization"/>
    <property type="evidence" value="ECO:0007669"/>
    <property type="project" value="TreeGrafter"/>
</dbReference>
<name>A0A6P7TZR0_9MOLL</name>
<evidence type="ECO:0000256" key="2">
    <source>
        <dbReference type="ARBA" id="ARBA00023054"/>
    </source>
</evidence>
<organism evidence="5 6">
    <name type="scientific">Octopus sinensis</name>
    <name type="common">East Asian common octopus</name>
    <dbReference type="NCBI Taxonomy" id="2607531"/>
    <lineage>
        <taxon>Eukaryota</taxon>
        <taxon>Metazoa</taxon>
        <taxon>Spiralia</taxon>
        <taxon>Lophotrochozoa</taxon>
        <taxon>Mollusca</taxon>
        <taxon>Cephalopoda</taxon>
        <taxon>Coleoidea</taxon>
        <taxon>Octopodiformes</taxon>
        <taxon>Octopoda</taxon>
        <taxon>Incirrata</taxon>
        <taxon>Octopodidae</taxon>
        <taxon>Octopus</taxon>
    </lineage>
</organism>
<dbReference type="GO" id="GO:0005200">
    <property type="term" value="F:structural constituent of cytoskeleton"/>
    <property type="evidence" value="ECO:0007669"/>
    <property type="project" value="TreeGrafter"/>
</dbReference>
<evidence type="ECO:0000313" key="5">
    <source>
        <dbReference type="Proteomes" id="UP000515154"/>
    </source>
</evidence>
<dbReference type="GO" id="GO:0007097">
    <property type="term" value="P:nuclear migration"/>
    <property type="evidence" value="ECO:0007669"/>
    <property type="project" value="TreeGrafter"/>
</dbReference>
<keyword evidence="2 3" id="KW-0175">Coiled coil</keyword>
<dbReference type="SUPFAM" id="SSF64593">
    <property type="entry name" value="Intermediate filament protein, coiled coil region"/>
    <property type="match status" value="1"/>
</dbReference>
<evidence type="ECO:0000259" key="4">
    <source>
        <dbReference type="Pfam" id="PF00038"/>
    </source>
</evidence>
<dbReference type="GO" id="GO:0005882">
    <property type="term" value="C:intermediate filament"/>
    <property type="evidence" value="ECO:0007669"/>
    <property type="project" value="UniProtKB-KW"/>
</dbReference>
<dbReference type="Proteomes" id="UP000515154">
    <property type="component" value="Unplaced"/>
</dbReference>
<feature type="coiled-coil region" evidence="3">
    <location>
        <begin position="294"/>
        <end position="343"/>
    </location>
</feature>
<dbReference type="Pfam" id="PF00038">
    <property type="entry name" value="Filament"/>
    <property type="match status" value="1"/>
</dbReference>
<keyword evidence="1" id="KW-0403">Intermediate filament</keyword>
<feature type="coiled-coil region" evidence="3">
    <location>
        <begin position="109"/>
        <end position="192"/>
    </location>
</feature>
<dbReference type="InterPro" id="IPR039008">
    <property type="entry name" value="IF_rod_dom"/>
</dbReference>
<dbReference type="RefSeq" id="XP_029654747.1">
    <property type="nucleotide sequence ID" value="XM_029798887.1"/>
</dbReference>
<evidence type="ECO:0000256" key="3">
    <source>
        <dbReference type="SAM" id="Coils"/>
    </source>
</evidence>
<evidence type="ECO:0000313" key="6">
    <source>
        <dbReference type="RefSeq" id="XP_029654747.1"/>
    </source>
</evidence>
<sequence length="389" mass="46170">MSRNLRFGDSFKFRRDFKDENNINSENTTTYLKQTVEISNPPTSLAFGTPELDMFKDSRMREKSEMTNLNSRLANYIEISREKSNLNFELMDELEYVKNQIRNETGAIKELYEAELGQLRNVLDDMEHDKNEFILVADNNQRMCDDLEERINNFKNSEENNILKIKELDNQLSNLDFKINNLSSKNDFLKDEKNRDSEIIKNLRLDLEIAQNVWELLILQELNEETILRSDSQNRCQSIAEEIQFNTDIHERVLISRNIKKELKDLLAMANYDPLNQSKEWLNCEFSSCIKEIQEEYNNRLDEVKSEMESQYNTKNSMLISQNEKLRNEIKLLKDQYDYLSMQKMNEIDEIRKHQAAALAELRTIIDDNLSLQMEIVSYQKLLEYEEAR</sequence>
<dbReference type="GO" id="GO:0005652">
    <property type="term" value="C:nuclear lamina"/>
    <property type="evidence" value="ECO:0007669"/>
    <property type="project" value="TreeGrafter"/>
</dbReference>
<protein>
    <submittedName>
        <fullName evidence="6">60 kDa neurofilament protein-like</fullName>
    </submittedName>
</protein>
<dbReference type="GO" id="GO:0006998">
    <property type="term" value="P:nuclear envelope organization"/>
    <property type="evidence" value="ECO:0007669"/>
    <property type="project" value="TreeGrafter"/>
</dbReference>
<gene>
    <name evidence="6" type="primary">LOC115228258</name>
</gene>
<dbReference type="PANTHER" id="PTHR45721">
    <property type="entry name" value="LAMIN DM0-RELATED"/>
    <property type="match status" value="1"/>
</dbReference>
<dbReference type="AlphaFoldDB" id="A0A6P7TZR0"/>
<reference evidence="6" key="1">
    <citation type="submission" date="2025-08" db="UniProtKB">
        <authorList>
            <consortium name="RefSeq"/>
        </authorList>
    </citation>
    <scope>IDENTIFICATION</scope>
</reference>
<keyword evidence="5" id="KW-1185">Reference proteome</keyword>